<name>A0ABP6SIT5_9ACTN</name>
<accession>A0ABP6SIT5</accession>
<protein>
    <recommendedName>
        <fullName evidence="4">Lipoprotein</fullName>
    </recommendedName>
</protein>
<dbReference type="RefSeq" id="WP_345041912.1">
    <property type="nucleotide sequence ID" value="NZ_BAAAYL010000001.1"/>
</dbReference>
<proteinExistence type="predicted"/>
<dbReference type="EMBL" id="BAAAYL010000001">
    <property type="protein sequence ID" value="GAA3377228.1"/>
    <property type="molecule type" value="Genomic_DNA"/>
</dbReference>
<evidence type="ECO:0000256" key="1">
    <source>
        <dbReference type="SAM" id="MobiDB-lite"/>
    </source>
</evidence>
<evidence type="ECO:0000313" key="2">
    <source>
        <dbReference type="EMBL" id="GAA3377228.1"/>
    </source>
</evidence>
<feature type="region of interest" description="Disordered" evidence="1">
    <location>
        <begin position="213"/>
        <end position="234"/>
    </location>
</feature>
<dbReference type="Proteomes" id="UP001499990">
    <property type="component" value="Unassembled WGS sequence"/>
</dbReference>
<dbReference type="PROSITE" id="PS51257">
    <property type="entry name" value="PROKAR_LIPOPROTEIN"/>
    <property type="match status" value="1"/>
</dbReference>
<keyword evidence="3" id="KW-1185">Reference proteome</keyword>
<evidence type="ECO:0008006" key="4">
    <source>
        <dbReference type="Google" id="ProtNLM"/>
    </source>
</evidence>
<evidence type="ECO:0000313" key="3">
    <source>
        <dbReference type="Proteomes" id="UP001499990"/>
    </source>
</evidence>
<sequence length="234" mass="24476">MHADRRWARSAVAAAGAVIVFTTACEGPSASADGDKGNPSPGASAQVTRTHSPPAATKSSPNPGFAAFQGKPCPKLTAVDKSNGYQITTVASPREGITVHPGGEPQTVLVKLCNTTGKELRDIALSAQVEWNYAGERPPKLTVERREAPDGDWHPVELVMANDYQPLTGASGARDLPPHGTRTVEYRISAAEDAPAGQGGFDIHAVRADADPLDMEDMRGGGSGGFPLTTDPRE</sequence>
<comment type="caution">
    <text evidence="2">The sequence shown here is derived from an EMBL/GenBank/DDBJ whole genome shotgun (WGS) entry which is preliminary data.</text>
</comment>
<feature type="region of interest" description="Disordered" evidence="1">
    <location>
        <begin position="28"/>
        <end position="69"/>
    </location>
</feature>
<gene>
    <name evidence="2" type="ORF">GCM10020367_52090</name>
</gene>
<reference evidence="3" key="1">
    <citation type="journal article" date="2019" name="Int. J. Syst. Evol. Microbiol.">
        <title>The Global Catalogue of Microorganisms (GCM) 10K type strain sequencing project: providing services to taxonomists for standard genome sequencing and annotation.</title>
        <authorList>
            <consortium name="The Broad Institute Genomics Platform"/>
            <consortium name="The Broad Institute Genome Sequencing Center for Infectious Disease"/>
            <person name="Wu L."/>
            <person name="Ma J."/>
        </authorList>
    </citation>
    <scope>NUCLEOTIDE SEQUENCE [LARGE SCALE GENOMIC DNA]</scope>
    <source>
        <strain evidence="3">JCM 9651</strain>
    </source>
</reference>
<organism evidence="2 3">
    <name type="scientific">Streptomyces sannanensis</name>
    <dbReference type="NCBI Taxonomy" id="285536"/>
    <lineage>
        <taxon>Bacteria</taxon>
        <taxon>Bacillati</taxon>
        <taxon>Actinomycetota</taxon>
        <taxon>Actinomycetes</taxon>
        <taxon>Kitasatosporales</taxon>
        <taxon>Streptomycetaceae</taxon>
        <taxon>Streptomyces</taxon>
    </lineage>
</organism>
<feature type="compositionally biased region" description="Polar residues" evidence="1">
    <location>
        <begin position="41"/>
        <end position="62"/>
    </location>
</feature>